<dbReference type="SUPFAM" id="SSF52540">
    <property type="entry name" value="P-loop containing nucleoside triphosphate hydrolases"/>
    <property type="match status" value="1"/>
</dbReference>
<dbReference type="PANTHER" id="PTHR30050">
    <property type="entry name" value="CHROMOSOMAL REPLICATION INITIATOR PROTEIN DNAA"/>
    <property type="match status" value="1"/>
</dbReference>
<proteinExistence type="predicted"/>
<protein>
    <submittedName>
        <fullName evidence="2">AAA family ATPase</fullName>
    </submittedName>
</protein>
<dbReference type="OrthoDB" id="1634151at2"/>
<evidence type="ECO:0000313" key="2">
    <source>
        <dbReference type="EMBL" id="TYZ24138.1"/>
    </source>
</evidence>
<reference evidence="2 3" key="1">
    <citation type="submission" date="2019-08" db="EMBL/GenBank/DDBJ databases">
        <title>Selenomonas sp. mPRGC5 and Selenomonas sp. mPRGC8 isolated from ruminal fluid of dairy goat (Capra hircus).</title>
        <authorList>
            <person name="Poothong S."/>
            <person name="Nuengjamnong C."/>
            <person name="Tanasupawat S."/>
        </authorList>
    </citation>
    <scope>NUCLEOTIDE SEQUENCE [LARGE SCALE GENOMIC DNA]</scope>
    <source>
        <strain evidence="3">mPRGC5</strain>
    </source>
</reference>
<dbReference type="RefSeq" id="WP_149171042.1">
    <property type="nucleotide sequence ID" value="NZ_VTOY01000002.1"/>
</dbReference>
<gene>
    <name evidence="2" type="ORF">FZ040_05330</name>
</gene>
<dbReference type="PANTHER" id="PTHR30050:SF4">
    <property type="entry name" value="ATP-BINDING PROTEIN RV3427C IN INSERTION SEQUENCE-RELATED"/>
    <property type="match status" value="1"/>
</dbReference>
<sequence length="258" mass="30232">MTDQSTMDRLHVMKLTKMAENYLLQEQEPRIKEMSFDERFALMVDAEYRSHVNNRRARYRKAAQLEQPNARIEEINYEAGRTLNRRRIEQLATCAYIDQSINVFVTGKTGEGKTYLACALGNCAIDLDIKTLFVRIPDFLIEMEEAKQTGTYSKALKKYLKPKLLILDEWLLERPNENECHDIADLIHKRRRQSSTIFCSQYPSEEWYDQLGGANNPLAEAVLDRIIHDAYELRIEATNQNKDISMREVYRVKLDDEE</sequence>
<accession>A0A5D6WBK9</accession>
<dbReference type="InterPro" id="IPR028350">
    <property type="entry name" value="DNAC/IstB-like"/>
</dbReference>
<dbReference type="PIRSF" id="PIRSF003073">
    <property type="entry name" value="DNAC_TnpB_IstB"/>
    <property type="match status" value="1"/>
</dbReference>
<comment type="caution">
    <text evidence="2">The sequence shown here is derived from an EMBL/GenBank/DDBJ whole genome shotgun (WGS) entry which is preliminary data.</text>
</comment>
<dbReference type="Gene3D" id="3.40.50.300">
    <property type="entry name" value="P-loop containing nucleotide triphosphate hydrolases"/>
    <property type="match status" value="1"/>
</dbReference>
<dbReference type="AlphaFoldDB" id="A0A5D6WBK9"/>
<dbReference type="InterPro" id="IPR027417">
    <property type="entry name" value="P-loop_NTPase"/>
</dbReference>
<dbReference type="CDD" id="cd01983">
    <property type="entry name" value="SIMIBI"/>
    <property type="match status" value="1"/>
</dbReference>
<dbReference type="GO" id="GO:0005524">
    <property type="term" value="F:ATP binding"/>
    <property type="evidence" value="ECO:0007669"/>
    <property type="project" value="InterPro"/>
</dbReference>
<dbReference type="Proteomes" id="UP000323646">
    <property type="component" value="Unassembled WGS sequence"/>
</dbReference>
<feature type="domain" description="IstB-like ATP-binding" evidence="1">
    <location>
        <begin position="11"/>
        <end position="237"/>
    </location>
</feature>
<organism evidence="2 3">
    <name type="scientific">Selenomonas ruminis</name>
    <dbReference type="NCBI Taxonomy" id="2593411"/>
    <lineage>
        <taxon>Bacteria</taxon>
        <taxon>Bacillati</taxon>
        <taxon>Bacillota</taxon>
        <taxon>Negativicutes</taxon>
        <taxon>Selenomonadales</taxon>
        <taxon>Selenomonadaceae</taxon>
        <taxon>Selenomonas</taxon>
    </lineage>
</organism>
<dbReference type="Pfam" id="PF01695">
    <property type="entry name" value="IstB_IS21"/>
    <property type="match status" value="1"/>
</dbReference>
<dbReference type="EMBL" id="VTOY01000002">
    <property type="protein sequence ID" value="TYZ24138.1"/>
    <property type="molecule type" value="Genomic_DNA"/>
</dbReference>
<evidence type="ECO:0000313" key="3">
    <source>
        <dbReference type="Proteomes" id="UP000323646"/>
    </source>
</evidence>
<keyword evidence="3" id="KW-1185">Reference proteome</keyword>
<name>A0A5D6WBK9_9FIRM</name>
<evidence type="ECO:0000259" key="1">
    <source>
        <dbReference type="Pfam" id="PF01695"/>
    </source>
</evidence>
<dbReference type="GO" id="GO:0006260">
    <property type="term" value="P:DNA replication"/>
    <property type="evidence" value="ECO:0007669"/>
    <property type="project" value="TreeGrafter"/>
</dbReference>
<dbReference type="InterPro" id="IPR002611">
    <property type="entry name" value="IstB_ATP-bd"/>
</dbReference>